<dbReference type="PANTHER" id="PTHR42942:SF1">
    <property type="entry name" value="ALKYLTRANSFERASE-LIKE PROTEIN 1"/>
    <property type="match status" value="1"/>
</dbReference>
<keyword evidence="1" id="KW-0227">DNA damage</keyword>
<evidence type="ECO:0000313" key="4">
    <source>
        <dbReference type="Proteomes" id="UP000265719"/>
    </source>
</evidence>
<name>A0A399FZV4_9ACTN</name>
<accession>A0A399FZV4</accession>
<proteinExistence type="predicted"/>
<feature type="domain" description="Methylated-DNA-[protein]-cysteine S-methyltransferase DNA binding" evidence="2">
    <location>
        <begin position="11"/>
        <end position="75"/>
    </location>
</feature>
<dbReference type="Proteomes" id="UP000265719">
    <property type="component" value="Chromosome"/>
</dbReference>
<protein>
    <submittedName>
        <fullName evidence="3">MGMT family protein</fullName>
    </submittedName>
</protein>
<dbReference type="EMBL" id="CP063196">
    <property type="protein sequence ID" value="UOE19599.1"/>
    <property type="molecule type" value="Genomic_DNA"/>
</dbReference>
<dbReference type="InterPro" id="IPR052520">
    <property type="entry name" value="ATL_DNA_repair"/>
</dbReference>
<dbReference type="Pfam" id="PF01035">
    <property type="entry name" value="DNA_binding_1"/>
    <property type="match status" value="1"/>
</dbReference>
<dbReference type="AlphaFoldDB" id="A0A399FZV4"/>
<dbReference type="InterPro" id="IPR014048">
    <property type="entry name" value="MethylDNA_cys_MeTrfase_DNA-bd"/>
</dbReference>
<dbReference type="InterPro" id="IPR036388">
    <property type="entry name" value="WH-like_DNA-bd_sf"/>
</dbReference>
<dbReference type="PANTHER" id="PTHR42942">
    <property type="entry name" value="6-O-METHYLGUANINE DNA METHYLTRANSFERASE"/>
    <property type="match status" value="1"/>
</dbReference>
<reference evidence="3" key="1">
    <citation type="submission" date="2020-10" db="EMBL/GenBank/DDBJ databases">
        <title>De novo genome project of the cellulose decomposer Thermobifida halotolerans type strain.</title>
        <authorList>
            <person name="Nagy I."/>
            <person name="Horvath B."/>
            <person name="Kukolya J."/>
            <person name="Nagy I."/>
            <person name="Orsini M."/>
        </authorList>
    </citation>
    <scope>NUCLEOTIDE SEQUENCE</scope>
    <source>
        <strain evidence="3">DSM 44931</strain>
    </source>
</reference>
<evidence type="ECO:0000256" key="1">
    <source>
        <dbReference type="ARBA" id="ARBA00022763"/>
    </source>
</evidence>
<sequence length="105" mass="11574">MSRPGGYPSEYAERVLEFVRSIPEGRTMSYGDVAEYLEEGSARSVGAVMATWGADAPWWRVVFADGAPPSSRPERALERYAAEGTPLTLDGTRVDMERARWDGTS</sequence>
<organism evidence="3 4">
    <name type="scientific">Thermobifida halotolerans</name>
    <dbReference type="NCBI Taxonomy" id="483545"/>
    <lineage>
        <taxon>Bacteria</taxon>
        <taxon>Bacillati</taxon>
        <taxon>Actinomycetota</taxon>
        <taxon>Actinomycetes</taxon>
        <taxon>Streptosporangiales</taxon>
        <taxon>Nocardiopsidaceae</taxon>
        <taxon>Thermobifida</taxon>
    </lineage>
</organism>
<gene>
    <name evidence="3" type="ORF">NI17_023355</name>
</gene>
<dbReference type="Gene3D" id="1.10.10.10">
    <property type="entry name" value="Winged helix-like DNA-binding domain superfamily/Winged helix DNA-binding domain"/>
    <property type="match status" value="1"/>
</dbReference>
<evidence type="ECO:0000259" key="2">
    <source>
        <dbReference type="Pfam" id="PF01035"/>
    </source>
</evidence>
<dbReference type="SUPFAM" id="SSF46767">
    <property type="entry name" value="Methylated DNA-protein cysteine methyltransferase, C-terminal domain"/>
    <property type="match status" value="1"/>
</dbReference>
<dbReference type="GO" id="GO:0003824">
    <property type="term" value="F:catalytic activity"/>
    <property type="evidence" value="ECO:0007669"/>
    <property type="project" value="InterPro"/>
</dbReference>
<dbReference type="RefSeq" id="WP_068687535.1">
    <property type="nucleotide sequence ID" value="NZ_CP063196.1"/>
</dbReference>
<evidence type="ECO:0000313" key="3">
    <source>
        <dbReference type="EMBL" id="UOE19599.1"/>
    </source>
</evidence>
<keyword evidence="4" id="KW-1185">Reference proteome</keyword>
<dbReference type="GO" id="GO:0006281">
    <property type="term" value="P:DNA repair"/>
    <property type="evidence" value="ECO:0007669"/>
    <property type="project" value="InterPro"/>
</dbReference>
<dbReference type="KEGG" id="thao:NI17_023355"/>
<dbReference type="CDD" id="cd06445">
    <property type="entry name" value="ATase"/>
    <property type="match status" value="1"/>
</dbReference>
<dbReference type="OrthoDB" id="9132167at2"/>
<dbReference type="InterPro" id="IPR036217">
    <property type="entry name" value="MethylDNA_cys_MeTrfase_DNAb"/>
</dbReference>